<dbReference type="InterPro" id="IPR011029">
    <property type="entry name" value="DEATH-like_dom_sf"/>
</dbReference>
<dbReference type="InterPro" id="IPR011009">
    <property type="entry name" value="Kinase-like_dom_sf"/>
</dbReference>
<dbReference type="SUPFAM" id="SSF56112">
    <property type="entry name" value="Protein kinase-like (PK-like)"/>
    <property type="match status" value="1"/>
</dbReference>
<dbReference type="InterPro" id="IPR051681">
    <property type="entry name" value="Ser/Thr_Kinases-Pseudokinases"/>
</dbReference>
<dbReference type="Pfam" id="PF07714">
    <property type="entry name" value="PK_Tyr_Ser-Thr"/>
    <property type="match status" value="1"/>
</dbReference>
<dbReference type="PANTHER" id="PTHR44329">
    <property type="entry name" value="SERINE/THREONINE-PROTEIN KINASE TNNI3K-RELATED"/>
    <property type="match status" value="1"/>
</dbReference>
<dbReference type="Pfam" id="PF00619">
    <property type="entry name" value="CARD"/>
    <property type="match status" value="1"/>
</dbReference>
<accession>A0A8C5QE37</accession>
<organism evidence="4 5">
    <name type="scientific">Leptobrachium leishanense</name>
    <name type="common">Leishan spiny toad</name>
    <dbReference type="NCBI Taxonomy" id="445787"/>
    <lineage>
        <taxon>Eukaryota</taxon>
        <taxon>Metazoa</taxon>
        <taxon>Chordata</taxon>
        <taxon>Craniata</taxon>
        <taxon>Vertebrata</taxon>
        <taxon>Euteleostomi</taxon>
        <taxon>Amphibia</taxon>
        <taxon>Batrachia</taxon>
        <taxon>Anura</taxon>
        <taxon>Pelobatoidea</taxon>
        <taxon>Megophryidae</taxon>
        <taxon>Leptobrachium</taxon>
    </lineage>
</organism>
<dbReference type="PROSITE" id="PS50011">
    <property type="entry name" value="PROTEIN_KINASE_DOM"/>
    <property type="match status" value="1"/>
</dbReference>
<dbReference type="GO" id="GO:0043123">
    <property type="term" value="P:positive regulation of canonical NF-kappaB signal transduction"/>
    <property type="evidence" value="ECO:0007669"/>
    <property type="project" value="UniProtKB-ARBA"/>
</dbReference>
<dbReference type="GO" id="GO:0004706">
    <property type="term" value="F:JUN kinase kinase kinase activity"/>
    <property type="evidence" value="ECO:0007669"/>
    <property type="project" value="TreeGrafter"/>
</dbReference>
<dbReference type="Proteomes" id="UP000694569">
    <property type="component" value="Unplaced"/>
</dbReference>
<feature type="domain" description="Protein kinase" evidence="2">
    <location>
        <begin position="1"/>
        <end position="271"/>
    </location>
</feature>
<evidence type="ECO:0000313" key="5">
    <source>
        <dbReference type="Proteomes" id="UP000694569"/>
    </source>
</evidence>
<dbReference type="Gene3D" id="1.10.533.10">
    <property type="entry name" value="Death Domain, Fas"/>
    <property type="match status" value="1"/>
</dbReference>
<dbReference type="GO" id="GO:0005524">
    <property type="term" value="F:ATP binding"/>
    <property type="evidence" value="ECO:0007669"/>
    <property type="project" value="InterPro"/>
</dbReference>
<dbReference type="InterPro" id="IPR001245">
    <property type="entry name" value="Ser-Thr/Tyr_kinase_cat_dom"/>
</dbReference>
<dbReference type="PROSITE" id="PS50209">
    <property type="entry name" value="CARD"/>
    <property type="match status" value="1"/>
</dbReference>
<proteinExistence type="predicted"/>
<evidence type="ECO:0000256" key="1">
    <source>
        <dbReference type="SAM" id="MobiDB-lite"/>
    </source>
</evidence>
<dbReference type="GeneTree" id="ENSGT00940000156113"/>
<reference evidence="4" key="1">
    <citation type="submission" date="2025-08" db="UniProtKB">
        <authorList>
            <consortium name="Ensembl"/>
        </authorList>
    </citation>
    <scope>IDENTIFICATION</scope>
</reference>
<evidence type="ECO:0000259" key="2">
    <source>
        <dbReference type="PROSITE" id="PS50011"/>
    </source>
</evidence>
<dbReference type="InterPro" id="IPR000719">
    <property type="entry name" value="Prot_kinase_dom"/>
</dbReference>
<dbReference type="InterPro" id="IPR001315">
    <property type="entry name" value="CARD"/>
</dbReference>
<dbReference type="GO" id="GO:0031349">
    <property type="term" value="P:positive regulation of defense response"/>
    <property type="evidence" value="ECO:0007669"/>
    <property type="project" value="UniProtKB-ARBA"/>
</dbReference>
<dbReference type="AlphaFoldDB" id="A0A8C5QE37"/>
<keyword evidence="5" id="KW-1185">Reference proteome</keyword>
<feature type="region of interest" description="Disordered" evidence="1">
    <location>
        <begin position="337"/>
        <end position="360"/>
    </location>
</feature>
<sequence>MSSSIPVSSKPVFRLRYGNNGNCALVKHFSSESRRTLREMLKYAETLRETKCKHLVPITEVSLRVDILEICVAWMPNGSLHSLIYQKEVYPTIPYCMCVKILADVAEGLNHLHSLCPPLVHQGLKPCNILMDGKYNAKISDAGMATLRKMISKSSSDSYRQSIMYQSPEMLLGGKPSPDDDSYSFGVNCQVTFGRQPPFYDSGYPVKLITKITQGCRPQPSMESLLKAFDIPPSQRTQLSELVNCCWHRDPALRPSMATCSAILRKIQETFTAEEMEQSVNSLLKHKEVAEKTGLKPAQEYLVVSDVPISRLTLNGQQEHRNRTQSTEERSNVARVQMKERSASMPCSCSGEHGLPSRSIPPAANHMLRPTPGRYQTPNPVSCPHGHSSLVPISEDISRMTSQNKKWTEKLNNVREKVLHSLTEGRLNQLLDILKSSQLFSRDEYESVKSKETTINKVRQLLDTCLTKGDRPSQVVFETVQQNGWLCDRGSARWSAQEVYAPSSNHSRI</sequence>
<evidence type="ECO:0000259" key="3">
    <source>
        <dbReference type="PROSITE" id="PS50209"/>
    </source>
</evidence>
<evidence type="ECO:0000313" key="4">
    <source>
        <dbReference type="Ensembl" id="ENSLLEP00000035839.1"/>
    </source>
</evidence>
<feature type="domain" description="CARD" evidence="3">
    <location>
        <begin position="403"/>
        <end position="482"/>
    </location>
</feature>
<reference evidence="4" key="2">
    <citation type="submission" date="2025-09" db="UniProtKB">
        <authorList>
            <consortium name="Ensembl"/>
        </authorList>
    </citation>
    <scope>IDENTIFICATION</scope>
</reference>
<dbReference type="OrthoDB" id="4062651at2759"/>
<protein>
    <submittedName>
        <fullName evidence="4">Uncharacterized protein</fullName>
    </submittedName>
</protein>
<dbReference type="Gene3D" id="1.10.510.10">
    <property type="entry name" value="Transferase(Phosphotransferase) domain 1"/>
    <property type="match status" value="1"/>
</dbReference>
<dbReference type="PANTHER" id="PTHR44329:SF143">
    <property type="entry name" value="RECEPTOR INTERACTING SERINE_THREONINE KINASE 2"/>
    <property type="match status" value="1"/>
</dbReference>
<dbReference type="GO" id="GO:0042981">
    <property type="term" value="P:regulation of apoptotic process"/>
    <property type="evidence" value="ECO:0007669"/>
    <property type="project" value="InterPro"/>
</dbReference>
<dbReference type="SUPFAM" id="SSF47986">
    <property type="entry name" value="DEATH domain"/>
    <property type="match status" value="1"/>
</dbReference>
<name>A0A8C5QE37_9ANUR</name>
<dbReference type="Ensembl" id="ENSLLET00000037206.1">
    <property type="protein sequence ID" value="ENSLLEP00000035839.1"/>
    <property type="gene ID" value="ENSLLEG00000022694.1"/>
</dbReference>